<feature type="transmembrane region" description="Helical" evidence="1">
    <location>
        <begin position="221"/>
        <end position="244"/>
    </location>
</feature>
<feature type="transmembrane region" description="Helical" evidence="1">
    <location>
        <begin position="100"/>
        <end position="121"/>
    </location>
</feature>
<protein>
    <submittedName>
        <fullName evidence="2">Uncharacterized protein</fullName>
    </submittedName>
</protein>
<keyword evidence="1" id="KW-0812">Transmembrane</keyword>
<dbReference type="AlphaFoldDB" id="A0A6J4PAZ3"/>
<name>A0A6J4PAZ3_9ACTN</name>
<dbReference type="EMBL" id="CADCUT010000109">
    <property type="protein sequence ID" value="CAA9409098.1"/>
    <property type="molecule type" value="Genomic_DNA"/>
</dbReference>
<reference evidence="2" key="1">
    <citation type="submission" date="2020-02" db="EMBL/GenBank/DDBJ databases">
        <authorList>
            <person name="Meier V. D."/>
        </authorList>
    </citation>
    <scope>NUCLEOTIDE SEQUENCE</scope>
    <source>
        <strain evidence="2">AVDCRST_MAG03</strain>
    </source>
</reference>
<keyword evidence="1" id="KW-1133">Transmembrane helix</keyword>
<sequence length="337" mass="35973">MSGRGNGSGRSERVYEALLSVYPKDFRRQYGHQMAQVFGDLCRAQRERAGLVGLAVLWARTVLDLLRTAASERTRTAPGATFVIPVAGSPRMVRWGGASAIVGAVFSLVATTLGVLTLALLEEPIFNALLAYQDGGSGYSPFIVLLHPIVPELLGTLSGLLFATALVGLYALVSRRSGRLALWGGGLMCLSVVGILVYAVSNTYRMSVAFGGRLGGIYTDPALIVVELSVPLFIVGALILSFTVARTQALGPWSMLPLVVLFAGTVLRMVLIRSGLPVQHLPHAIQEGAVTLLIVHMPELVTNTGWVLLGWVMWRRSGEALVNEGMPTAIPEGGIEQ</sequence>
<evidence type="ECO:0000313" key="2">
    <source>
        <dbReference type="EMBL" id="CAA9409098.1"/>
    </source>
</evidence>
<accession>A0A6J4PAZ3</accession>
<keyword evidence="1" id="KW-0472">Membrane</keyword>
<feature type="transmembrane region" description="Helical" evidence="1">
    <location>
        <begin position="153"/>
        <end position="173"/>
    </location>
</feature>
<organism evidence="2">
    <name type="scientific">uncultured Rubrobacteraceae bacterium</name>
    <dbReference type="NCBI Taxonomy" id="349277"/>
    <lineage>
        <taxon>Bacteria</taxon>
        <taxon>Bacillati</taxon>
        <taxon>Actinomycetota</taxon>
        <taxon>Rubrobacteria</taxon>
        <taxon>Rubrobacterales</taxon>
        <taxon>Rubrobacteraceae</taxon>
        <taxon>environmental samples</taxon>
    </lineage>
</organism>
<proteinExistence type="predicted"/>
<gene>
    <name evidence="2" type="ORF">AVDCRST_MAG03-1751</name>
</gene>
<feature type="transmembrane region" description="Helical" evidence="1">
    <location>
        <begin position="180"/>
        <end position="201"/>
    </location>
</feature>
<feature type="transmembrane region" description="Helical" evidence="1">
    <location>
        <begin position="288"/>
        <end position="309"/>
    </location>
</feature>
<feature type="transmembrane region" description="Helical" evidence="1">
    <location>
        <begin position="256"/>
        <end position="276"/>
    </location>
</feature>
<evidence type="ECO:0000256" key="1">
    <source>
        <dbReference type="SAM" id="Phobius"/>
    </source>
</evidence>